<dbReference type="GO" id="GO:0022857">
    <property type="term" value="F:transmembrane transporter activity"/>
    <property type="evidence" value="ECO:0007669"/>
    <property type="project" value="InterPro"/>
</dbReference>
<keyword evidence="4 7" id="KW-0812">Transmembrane</keyword>
<evidence type="ECO:0000256" key="8">
    <source>
        <dbReference type="SAM" id="Phobius"/>
    </source>
</evidence>
<keyword evidence="6 8" id="KW-0472">Membrane</keyword>
<organism evidence="9 10">
    <name type="scientific">Lignipirellula cremea</name>
    <dbReference type="NCBI Taxonomy" id="2528010"/>
    <lineage>
        <taxon>Bacteria</taxon>
        <taxon>Pseudomonadati</taxon>
        <taxon>Planctomycetota</taxon>
        <taxon>Planctomycetia</taxon>
        <taxon>Pirellulales</taxon>
        <taxon>Pirellulaceae</taxon>
        <taxon>Lignipirellula</taxon>
    </lineage>
</organism>
<dbReference type="Proteomes" id="UP000317648">
    <property type="component" value="Chromosome"/>
</dbReference>
<keyword evidence="7" id="KW-0813">Transport</keyword>
<dbReference type="GO" id="GO:0015031">
    <property type="term" value="P:protein transport"/>
    <property type="evidence" value="ECO:0007669"/>
    <property type="project" value="UniProtKB-KW"/>
</dbReference>
<keyword evidence="7" id="KW-0653">Protein transport</keyword>
<keyword evidence="5 8" id="KW-1133">Transmembrane helix</keyword>
<evidence type="ECO:0000256" key="6">
    <source>
        <dbReference type="ARBA" id="ARBA00023136"/>
    </source>
</evidence>
<reference evidence="9 10" key="1">
    <citation type="submission" date="2019-02" db="EMBL/GenBank/DDBJ databases">
        <title>Deep-cultivation of Planctomycetes and their phenomic and genomic characterization uncovers novel biology.</title>
        <authorList>
            <person name="Wiegand S."/>
            <person name="Jogler M."/>
            <person name="Boedeker C."/>
            <person name="Pinto D."/>
            <person name="Vollmers J."/>
            <person name="Rivas-Marin E."/>
            <person name="Kohn T."/>
            <person name="Peeters S.H."/>
            <person name="Heuer A."/>
            <person name="Rast P."/>
            <person name="Oberbeckmann S."/>
            <person name="Bunk B."/>
            <person name="Jeske O."/>
            <person name="Meyerdierks A."/>
            <person name="Storesund J.E."/>
            <person name="Kallscheuer N."/>
            <person name="Luecker S."/>
            <person name="Lage O.M."/>
            <person name="Pohl T."/>
            <person name="Merkel B.J."/>
            <person name="Hornburger P."/>
            <person name="Mueller R.-W."/>
            <person name="Bruemmer F."/>
            <person name="Labrenz M."/>
            <person name="Spormann A.M."/>
            <person name="Op den Camp H."/>
            <person name="Overmann J."/>
            <person name="Amann R."/>
            <person name="Jetten M.S.M."/>
            <person name="Mascher T."/>
            <person name="Medema M.H."/>
            <person name="Devos D.P."/>
            <person name="Kaster A.-K."/>
            <person name="Ovreas L."/>
            <person name="Rohde M."/>
            <person name="Galperin M.Y."/>
            <person name="Jogler C."/>
        </authorList>
    </citation>
    <scope>NUCLEOTIDE SEQUENCE [LARGE SCALE GENOMIC DNA]</scope>
    <source>
        <strain evidence="9 10">Pla85_3_4</strain>
    </source>
</reference>
<evidence type="ECO:0000313" key="9">
    <source>
        <dbReference type="EMBL" id="QDU98190.1"/>
    </source>
</evidence>
<proteinExistence type="inferred from homology"/>
<evidence type="ECO:0000256" key="1">
    <source>
        <dbReference type="ARBA" id="ARBA00004162"/>
    </source>
</evidence>
<gene>
    <name evidence="9" type="ORF">Pla8534_60510</name>
</gene>
<sequence>MKVRNQNTEGDKIELQMTPMIDIVFQLLVFFIMTFKIANMEGDFNIKMPSAAPREGPTDPNETPPITIHMRDADQDGNLDLGSFAMDQQGLANMADLTTRMFQRVYPGGEINEASKEDAPEVVLDCDPTLRYEFVIEAITAVSGEKRKAPNGEDIVIKLAEKIRFKDNSAGS</sequence>
<keyword evidence="10" id="KW-1185">Reference proteome</keyword>
<dbReference type="EMBL" id="CP036433">
    <property type="protein sequence ID" value="QDU98190.1"/>
    <property type="molecule type" value="Genomic_DNA"/>
</dbReference>
<dbReference type="PANTHER" id="PTHR30558">
    <property type="entry name" value="EXBD MEMBRANE COMPONENT OF PMF-DRIVEN MACROMOLECULE IMPORT SYSTEM"/>
    <property type="match status" value="1"/>
</dbReference>
<dbReference type="RefSeq" id="WP_145057242.1">
    <property type="nucleotide sequence ID" value="NZ_CP036433.1"/>
</dbReference>
<dbReference type="OrthoDB" id="9789920at2"/>
<dbReference type="InterPro" id="IPR003400">
    <property type="entry name" value="ExbD"/>
</dbReference>
<keyword evidence="3" id="KW-1003">Cell membrane</keyword>
<evidence type="ECO:0000256" key="4">
    <source>
        <dbReference type="ARBA" id="ARBA00022692"/>
    </source>
</evidence>
<comment type="subcellular location">
    <subcellularLocation>
        <location evidence="1">Cell membrane</location>
        <topology evidence="1">Single-pass membrane protein</topology>
    </subcellularLocation>
    <subcellularLocation>
        <location evidence="7">Cell membrane</location>
        <topology evidence="7">Single-pass type II membrane protein</topology>
    </subcellularLocation>
</comment>
<dbReference type="KEGG" id="lcre:Pla8534_60510"/>
<dbReference type="Pfam" id="PF02472">
    <property type="entry name" value="ExbD"/>
    <property type="match status" value="1"/>
</dbReference>
<feature type="transmembrane region" description="Helical" evidence="8">
    <location>
        <begin position="20"/>
        <end position="38"/>
    </location>
</feature>
<accession>A0A518E273</accession>
<protein>
    <submittedName>
        <fullName evidence="9">Biopolymer transport protein ExbD/TolR</fullName>
    </submittedName>
</protein>
<evidence type="ECO:0000256" key="7">
    <source>
        <dbReference type="RuleBase" id="RU003879"/>
    </source>
</evidence>
<dbReference type="PANTHER" id="PTHR30558:SF3">
    <property type="entry name" value="BIOPOLYMER TRANSPORT PROTEIN EXBD-RELATED"/>
    <property type="match status" value="1"/>
</dbReference>
<dbReference type="AlphaFoldDB" id="A0A518E273"/>
<evidence type="ECO:0000256" key="5">
    <source>
        <dbReference type="ARBA" id="ARBA00022989"/>
    </source>
</evidence>
<evidence type="ECO:0000256" key="2">
    <source>
        <dbReference type="ARBA" id="ARBA00005811"/>
    </source>
</evidence>
<name>A0A518E273_9BACT</name>
<dbReference type="GO" id="GO:0005886">
    <property type="term" value="C:plasma membrane"/>
    <property type="evidence" value="ECO:0007669"/>
    <property type="project" value="UniProtKB-SubCell"/>
</dbReference>
<comment type="similarity">
    <text evidence="2 7">Belongs to the ExbD/TolR family.</text>
</comment>
<evidence type="ECO:0000313" key="10">
    <source>
        <dbReference type="Proteomes" id="UP000317648"/>
    </source>
</evidence>
<evidence type="ECO:0000256" key="3">
    <source>
        <dbReference type="ARBA" id="ARBA00022475"/>
    </source>
</evidence>